<dbReference type="Pfam" id="PF13460">
    <property type="entry name" value="NAD_binding_10"/>
    <property type="match status" value="1"/>
</dbReference>
<organism evidence="2 3">
    <name type="scientific">Erythrobacter longus</name>
    <dbReference type="NCBI Taxonomy" id="1044"/>
    <lineage>
        <taxon>Bacteria</taxon>
        <taxon>Pseudomonadati</taxon>
        <taxon>Pseudomonadota</taxon>
        <taxon>Alphaproteobacteria</taxon>
        <taxon>Sphingomonadales</taxon>
        <taxon>Erythrobacteraceae</taxon>
        <taxon>Erythrobacter/Porphyrobacter group</taxon>
        <taxon>Erythrobacter</taxon>
    </lineage>
</organism>
<accession>A0A074MCD2</accession>
<evidence type="ECO:0000313" key="3">
    <source>
        <dbReference type="Proteomes" id="UP000027647"/>
    </source>
</evidence>
<dbReference type="GO" id="GO:0005737">
    <property type="term" value="C:cytoplasm"/>
    <property type="evidence" value="ECO:0007669"/>
    <property type="project" value="TreeGrafter"/>
</dbReference>
<protein>
    <submittedName>
        <fullName evidence="2">Epimerase</fullName>
    </submittedName>
</protein>
<dbReference type="PANTHER" id="PTHR48079:SF6">
    <property type="entry name" value="NAD(P)-BINDING DOMAIN-CONTAINING PROTEIN-RELATED"/>
    <property type="match status" value="1"/>
</dbReference>
<keyword evidence="3" id="KW-1185">Reference proteome</keyword>
<dbReference type="RefSeq" id="WP_034959864.1">
    <property type="nucleotide sequence ID" value="NZ_JMIW01000003.1"/>
</dbReference>
<dbReference type="OrthoDB" id="9814124at2"/>
<dbReference type="Gene3D" id="3.40.50.720">
    <property type="entry name" value="NAD(P)-binding Rossmann-like Domain"/>
    <property type="match status" value="1"/>
</dbReference>
<gene>
    <name evidence="2" type="ORF">EH31_10040</name>
</gene>
<dbReference type="InterPro" id="IPR036291">
    <property type="entry name" value="NAD(P)-bd_dom_sf"/>
</dbReference>
<comment type="caution">
    <text evidence="2">The sequence shown here is derived from an EMBL/GenBank/DDBJ whole genome shotgun (WGS) entry which is preliminary data.</text>
</comment>
<dbReference type="SUPFAM" id="SSF51735">
    <property type="entry name" value="NAD(P)-binding Rossmann-fold domains"/>
    <property type="match status" value="1"/>
</dbReference>
<dbReference type="STRING" id="1044.EH31_10040"/>
<dbReference type="InterPro" id="IPR051783">
    <property type="entry name" value="NAD(P)-dependent_oxidoreduct"/>
</dbReference>
<proteinExistence type="predicted"/>
<reference evidence="2 3" key="1">
    <citation type="submission" date="2014-04" db="EMBL/GenBank/DDBJ databases">
        <title>A comprehensive comparison of genomes of Erythrobacter spp. strains.</title>
        <authorList>
            <person name="Zheng Q."/>
        </authorList>
    </citation>
    <scope>NUCLEOTIDE SEQUENCE [LARGE SCALE GENOMIC DNA]</scope>
    <source>
        <strain evidence="2 3">DSM 6997</strain>
    </source>
</reference>
<feature type="domain" description="NAD(P)-binding" evidence="1">
    <location>
        <begin position="8"/>
        <end position="153"/>
    </location>
</feature>
<evidence type="ECO:0000259" key="1">
    <source>
        <dbReference type="Pfam" id="PF13460"/>
    </source>
</evidence>
<evidence type="ECO:0000313" key="2">
    <source>
        <dbReference type="EMBL" id="KEO90420.1"/>
    </source>
</evidence>
<dbReference type="PANTHER" id="PTHR48079">
    <property type="entry name" value="PROTEIN YEEZ"/>
    <property type="match status" value="1"/>
</dbReference>
<dbReference type="InterPro" id="IPR016040">
    <property type="entry name" value="NAD(P)-bd_dom"/>
</dbReference>
<dbReference type="GO" id="GO:0004029">
    <property type="term" value="F:aldehyde dehydrogenase (NAD+) activity"/>
    <property type="evidence" value="ECO:0007669"/>
    <property type="project" value="TreeGrafter"/>
</dbReference>
<sequence>MSKIAITGATGFVGKATLDVALHKAMRVRALTRRPAAPRDRVEWVSGTLDNTASLDDLVEGCDAVIHIAGLTNTPNVGRFEAANVTGTANMIAAAQKAGIERFVFVSSLAAREPDLSAYGTSKARAEKLVQDSGLNWTIVRPPGVYGPGDKDYLDLFKAAKLGFVPVPPEGASSLIHVEDLARLLVALVPANPKTKGQMYEPWDDNAYGYTHKDLAKMIGEAVGNPNAIAASLPPQIMQWGAKLDGLIRGSKAKLTEDRVGYMLHKDWVSDLRRAPPISIWQAVWDAEAGLKMTAEWYKDKGWL</sequence>
<name>A0A074MCD2_ERYLO</name>
<dbReference type="AlphaFoldDB" id="A0A074MCD2"/>
<dbReference type="EMBL" id="JMIW01000003">
    <property type="protein sequence ID" value="KEO90420.1"/>
    <property type="molecule type" value="Genomic_DNA"/>
</dbReference>
<dbReference type="eggNOG" id="COG0702">
    <property type="taxonomic scope" value="Bacteria"/>
</dbReference>
<dbReference type="Proteomes" id="UP000027647">
    <property type="component" value="Unassembled WGS sequence"/>
</dbReference>